<dbReference type="InterPro" id="IPR012337">
    <property type="entry name" value="RNaseH-like_sf"/>
</dbReference>
<evidence type="ECO:0000313" key="7">
    <source>
        <dbReference type="EMBL" id="KAK9042637.1"/>
    </source>
</evidence>
<evidence type="ECO:0000259" key="6">
    <source>
        <dbReference type="PROSITE" id="PS50808"/>
    </source>
</evidence>
<dbReference type="InterPro" id="IPR003656">
    <property type="entry name" value="Znf_BED"/>
</dbReference>
<organism evidence="7 8">
    <name type="scientific">Hibiscus sabdariffa</name>
    <name type="common">roselle</name>
    <dbReference type="NCBI Taxonomy" id="183260"/>
    <lineage>
        <taxon>Eukaryota</taxon>
        <taxon>Viridiplantae</taxon>
        <taxon>Streptophyta</taxon>
        <taxon>Embryophyta</taxon>
        <taxon>Tracheophyta</taxon>
        <taxon>Spermatophyta</taxon>
        <taxon>Magnoliopsida</taxon>
        <taxon>eudicotyledons</taxon>
        <taxon>Gunneridae</taxon>
        <taxon>Pentapetalae</taxon>
        <taxon>rosids</taxon>
        <taxon>malvids</taxon>
        <taxon>Malvales</taxon>
        <taxon>Malvaceae</taxon>
        <taxon>Malvoideae</taxon>
        <taxon>Hibiscus</taxon>
    </lineage>
</organism>
<dbReference type="PANTHER" id="PTHR23272">
    <property type="entry name" value="BED FINGER-RELATED"/>
    <property type="match status" value="1"/>
</dbReference>
<dbReference type="Proteomes" id="UP001396334">
    <property type="component" value="Unassembled WGS sequence"/>
</dbReference>
<accession>A0ABR2TZH1</accession>
<gene>
    <name evidence="7" type="ORF">V6N11_017704</name>
</gene>
<proteinExistence type="predicted"/>
<evidence type="ECO:0000256" key="3">
    <source>
        <dbReference type="ARBA" id="ARBA00022833"/>
    </source>
</evidence>
<evidence type="ECO:0000256" key="5">
    <source>
        <dbReference type="SAM" id="MobiDB-lite"/>
    </source>
</evidence>
<keyword evidence="1" id="KW-0479">Metal-binding</keyword>
<evidence type="ECO:0000313" key="8">
    <source>
        <dbReference type="Proteomes" id="UP001396334"/>
    </source>
</evidence>
<dbReference type="PROSITE" id="PS50808">
    <property type="entry name" value="ZF_BED"/>
    <property type="match status" value="1"/>
</dbReference>
<dbReference type="Pfam" id="PF02892">
    <property type="entry name" value="zf-BED"/>
    <property type="match status" value="1"/>
</dbReference>
<dbReference type="InterPro" id="IPR036236">
    <property type="entry name" value="Znf_C2H2_sf"/>
</dbReference>
<dbReference type="SUPFAM" id="SSF57667">
    <property type="entry name" value="beta-beta-alpha zinc fingers"/>
    <property type="match status" value="1"/>
</dbReference>
<keyword evidence="3" id="KW-0862">Zinc</keyword>
<dbReference type="SMART" id="SM00614">
    <property type="entry name" value="ZnF_BED"/>
    <property type="match status" value="1"/>
</dbReference>
<protein>
    <recommendedName>
        <fullName evidence="6">BED-type domain-containing protein</fullName>
    </recommendedName>
</protein>
<dbReference type="SUPFAM" id="SSF53098">
    <property type="entry name" value="Ribonuclease H-like"/>
    <property type="match status" value="1"/>
</dbReference>
<keyword evidence="2 4" id="KW-0863">Zinc-finger</keyword>
<reference evidence="7 8" key="1">
    <citation type="journal article" date="2024" name="G3 (Bethesda)">
        <title>Genome assembly of Hibiscus sabdariffa L. provides insights into metabolisms of medicinal natural products.</title>
        <authorList>
            <person name="Kim T."/>
        </authorList>
    </citation>
    <scope>NUCLEOTIDE SEQUENCE [LARGE SCALE GENOMIC DNA]</scope>
    <source>
        <strain evidence="7">TK-2024</strain>
        <tissue evidence="7">Old leaves</tissue>
    </source>
</reference>
<dbReference type="InterPro" id="IPR025525">
    <property type="entry name" value="hAT-like_transposase_RNase-H"/>
</dbReference>
<name>A0ABR2TZH1_9ROSI</name>
<dbReference type="EMBL" id="JBBPBN010000004">
    <property type="protein sequence ID" value="KAK9042637.1"/>
    <property type="molecule type" value="Genomic_DNA"/>
</dbReference>
<feature type="region of interest" description="Disordered" evidence="5">
    <location>
        <begin position="77"/>
        <end position="117"/>
    </location>
</feature>
<keyword evidence="8" id="KW-1185">Reference proteome</keyword>
<sequence length="324" mass="36651">MQNLDIGSGIDNIMTRTYCGVTSSEIKRWLIDLVISGSAITGPIGKECADLWPRIASKYKMESVVNDNVMNDDNIINSDGDSYEEDSEVKSGKNIVDGDTMTKKKRKSSNSSISNAKGERKKMSYVWDHFKEISDSNNEAKSEKDVVECNYCGKCISYKPSYGTSGMKNHIARCKRFPANLNRKQKLVNFESTTITSPGGTSKIVQKAFDNLYTKGGAYCKELRRHFGVPDDDDWRRVEAFLPFLQIFYETTLKVSGSLHVTSNSYVPQIFGVRDLISSYCGHESESIRKMAHQIKVKYDKYWGHVDNLNILLFVALLLDPRHK</sequence>
<evidence type="ECO:0000256" key="4">
    <source>
        <dbReference type="PROSITE-ProRule" id="PRU00027"/>
    </source>
</evidence>
<evidence type="ECO:0000256" key="1">
    <source>
        <dbReference type="ARBA" id="ARBA00022723"/>
    </source>
</evidence>
<evidence type="ECO:0000256" key="2">
    <source>
        <dbReference type="ARBA" id="ARBA00022771"/>
    </source>
</evidence>
<feature type="domain" description="BED-type" evidence="6">
    <location>
        <begin position="121"/>
        <end position="181"/>
    </location>
</feature>
<comment type="caution">
    <text evidence="7">The sequence shown here is derived from an EMBL/GenBank/DDBJ whole genome shotgun (WGS) entry which is preliminary data.</text>
</comment>
<dbReference type="Pfam" id="PF14372">
    <property type="entry name" value="hAT-like_RNase-H"/>
    <property type="match status" value="1"/>
</dbReference>
<dbReference type="PANTHER" id="PTHR23272:SF161">
    <property type="entry name" value="ZINC FINGER BED DOMAIN-CONTAINING PROTEIN RICESLEEPER 1-LIKE"/>
    <property type="match status" value="1"/>
</dbReference>